<protein>
    <submittedName>
        <fullName evidence="1">Uncharacterized protein</fullName>
    </submittedName>
</protein>
<dbReference type="RefSeq" id="WP_011033447.1">
    <property type="nucleotide sequence ID" value="NZ_CP009509.1"/>
</dbReference>
<reference evidence="1 2" key="1">
    <citation type="submission" date="2014-07" db="EMBL/GenBank/DDBJ databases">
        <title>Methanogenic archaea and the global carbon cycle.</title>
        <authorList>
            <person name="Henriksen J.R."/>
            <person name="Luke J."/>
            <person name="Reinhart S."/>
            <person name="Benedict M.N."/>
            <person name="Youngblut N.D."/>
            <person name="Metcalf M.E."/>
            <person name="Whitaker R.J."/>
            <person name="Metcalf W.W."/>
        </authorList>
    </citation>
    <scope>NUCLEOTIDE SEQUENCE [LARGE SCALE GENOMIC DNA]</scope>
    <source>
        <strain evidence="1 2">WWM610</strain>
    </source>
</reference>
<dbReference type="Proteomes" id="UP000033058">
    <property type="component" value="Chromosome"/>
</dbReference>
<dbReference type="AlphaFoldDB" id="A0A0E3Q101"/>
<sequence>MGIEPFTSDRSGEGADRVSTLCKEIKTTREKMEKEALTFIEATKNFSLEWIQREMSPNISQLKKGACPTNDEICKGKRSELASSEGLPSRVQDIIEEQLNRDDYWIHRSEQLCTDISLDYIEFKKEKIRKDLTSSIRMILGCVAEIFAGIKDENLEDKIWVRERGRRKYICILRFSDEMTASLDRYFSMLEELFFLEYEMNKEKEKETG</sequence>
<dbReference type="HOGENOM" id="CLU_104490_0_0_2"/>
<dbReference type="PATRIC" id="fig|1434117.4.peg.3908"/>
<evidence type="ECO:0000313" key="1">
    <source>
        <dbReference type="EMBL" id="AKB42082.1"/>
    </source>
</evidence>
<dbReference type="GeneID" id="24852895"/>
<accession>A0A0E3Q101</accession>
<organism evidence="1 2">
    <name type="scientific">Methanosarcina mazei WWM610</name>
    <dbReference type="NCBI Taxonomy" id="1434117"/>
    <lineage>
        <taxon>Archaea</taxon>
        <taxon>Methanobacteriati</taxon>
        <taxon>Methanobacteriota</taxon>
        <taxon>Stenosarchaea group</taxon>
        <taxon>Methanomicrobia</taxon>
        <taxon>Methanosarcinales</taxon>
        <taxon>Methanosarcinaceae</taxon>
        <taxon>Methanosarcina</taxon>
    </lineage>
</organism>
<evidence type="ECO:0000313" key="2">
    <source>
        <dbReference type="Proteomes" id="UP000033058"/>
    </source>
</evidence>
<name>A0A0E3Q101_METMZ</name>
<gene>
    <name evidence="1" type="ORF">MSMAW_3091</name>
</gene>
<proteinExistence type="predicted"/>
<dbReference type="EMBL" id="CP009509">
    <property type="protein sequence ID" value="AKB42082.1"/>
    <property type="molecule type" value="Genomic_DNA"/>
</dbReference>